<evidence type="ECO:0000313" key="1">
    <source>
        <dbReference type="EMBL" id="MBW0558369.1"/>
    </source>
</evidence>
<protein>
    <submittedName>
        <fullName evidence="1">Uncharacterized protein</fullName>
    </submittedName>
</protein>
<reference evidence="1" key="1">
    <citation type="submission" date="2021-03" db="EMBL/GenBank/DDBJ databases">
        <title>Draft genome sequence of rust myrtle Austropuccinia psidii MF-1, a brazilian biotype.</title>
        <authorList>
            <person name="Quecine M.C."/>
            <person name="Pachon D.M.R."/>
            <person name="Bonatelli M.L."/>
            <person name="Correr F.H."/>
            <person name="Franceschini L.M."/>
            <person name="Leite T.F."/>
            <person name="Margarido G.R.A."/>
            <person name="Almeida C.A."/>
            <person name="Ferrarezi J.A."/>
            <person name="Labate C.A."/>
        </authorList>
    </citation>
    <scope>NUCLEOTIDE SEQUENCE</scope>
    <source>
        <strain evidence="1">MF-1</strain>
    </source>
</reference>
<gene>
    <name evidence="1" type="ORF">O181_098084</name>
</gene>
<dbReference type="EMBL" id="AVOT02066582">
    <property type="protein sequence ID" value="MBW0558369.1"/>
    <property type="molecule type" value="Genomic_DNA"/>
</dbReference>
<keyword evidence="2" id="KW-1185">Reference proteome</keyword>
<organism evidence="1 2">
    <name type="scientific">Austropuccinia psidii MF-1</name>
    <dbReference type="NCBI Taxonomy" id="1389203"/>
    <lineage>
        <taxon>Eukaryota</taxon>
        <taxon>Fungi</taxon>
        <taxon>Dikarya</taxon>
        <taxon>Basidiomycota</taxon>
        <taxon>Pucciniomycotina</taxon>
        <taxon>Pucciniomycetes</taxon>
        <taxon>Pucciniales</taxon>
        <taxon>Sphaerophragmiaceae</taxon>
        <taxon>Austropuccinia</taxon>
    </lineage>
</organism>
<name>A0A9Q3JAI5_9BASI</name>
<evidence type="ECO:0000313" key="2">
    <source>
        <dbReference type="Proteomes" id="UP000765509"/>
    </source>
</evidence>
<dbReference type="Proteomes" id="UP000765509">
    <property type="component" value="Unassembled WGS sequence"/>
</dbReference>
<sequence>MQRFQQFEAEVDWALPDKDHSSSSNRKALDEPLYIQFLEHLQKELPPLCSYCDLPHPLSSMVLTNSIIEKATISWKLQSNVSKFPQNNLMYVTNSLGKVGFAKIVHILHLTNDKIHKGPIILVSWFEEFKE</sequence>
<comment type="caution">
    <text evidence="1">The sequence shown here is derived from an EMBL/GenBank/DDBJ whole genome shotgun (WGS) entry which is preliminary data.</text>
</comment>
<accession>A0A9Q3JAI5</accession>
<dbReference type="AlphaFoldDB" id="A0A9Q3JAI5"/>
<proteinExistence type="predicted"/>